<evidence type="ECO:0000256" key="4">
    <source>
        <dbReference type="ARBA" id="ARBA00016131"/>
    </source>
</evidence>
<keyword evidence="13 14" id="KW-0472">Membrane</keyword>
<evidence type="ECO:0000259" key="17">
    <source>
        <dbReference type="PROSITE" id="PS50857"/>
    </source>
</evidence>
<dbReference type="Gene3D" id="2.60.40.420">
    <property type="entry name" value="Cupredoxins - blue copper proteins"/>
    <property type="match status" value="1"/>
</dbReference>
<dbReference type="OrthoDB" id="9783445at2"/>
<comment type="similarity">
    <text evidence="3 14">Belongs to the cytochrome c oxidase subunit 2 family.</text>
</comment>
<dbReference type="EC" id="1.10.3.-" evidence="14"/>
<dbReference type="GO" id="GO:0009486">
    <property type="term" value="F:cytochrome bo3 ubiquinol oxidase activity"/>
    <property type="evidence" value="ECO:0007669"/>
    <property type="project" value="InterPro"/>
</dbReference>
<evidence type="ECO:0000256" key="7">
    <source>
        <dbReference type="ARBA" id="ARBA00022660"/>
    </source>
</evidence>
<dbReference type="PATRIC" id="fig|285983.3.peg.1140"/>
<dbReference type="InterPro" id="IPR006332">
    <property type="entry name" value="QoxA"/>
</dbReference>
<dbReference type="GO" id="GO:0016682">
    <property type="term" value="F:oxidoreductase activity, acting on diphenols and related substances as donors, oxygen as acceptor"/>
    <property type="evidence" value="ECO:0007669"/>
    <property type="project" value="InterPro"/>
</dbReference>
<keyword evidence="6 14" id="KW-1003">Cell membrane</keyword>
<comment type="catalytic activity">
    <reaction evidence="1 14">
        <text>2 a quinol + O2 = 2 a quinone + 2 H2O</text>
        <dbReference type="Rhea" id="RHEA:55376"/>
        <dbReference type="ChEBI" id="CHEBI:15377"/>
        <dbReference type="ChEBI" id="CHEBI:15379"/>
        <dbReference type="ChEBI" id="CHEBI:24646"/>
        <dbReference type="ChEBI" id="CHEBI:132124"/>
    </reaction>
</comment>
<dbReference type="InterPro" id="IPR002429">
    <property type="entry name" value="CcO_II-like_C"/>
</dbReference>
<evidence type="ECO:0000256" key="5">
    <source>
        <dbReference type="ARBA" id="ARBA00022448"/>
    </source>
</evidence>
<feature type="region of interest" description="Disordered" evidence="15">
    <location>
        <begin position="262"/>
        <end position="297"/>
    </location>
</feature>
<dbReference type="InterPro" id="IPR045187">
    <property type="entry name" value="CcO_II"/>
</dbReference>
<evidence type="ECO:0000256" key="6">
    <source>
        <dbReference type="ARBA" id="ARBA00022475"/>
    </source>
</evidence>
<proteinExistence type="inferred from homology"/>
<protein>
    <recommendedName>
        <fullName evidence="4 14">Quinol oxidase subunit 2</fullName>
        <ecNumber evidence="14">1.10.3.-</ecNumber>
    </recommendedName>
</protein>
<evidence type="ECO:0000256" key="13">
    <source>
        <dbReference type="ARBA" id="ARBA00023136"/>
    </source>
</evidence>
<dbReference type="PIRSF" id="PIRSF000292">
    <property type="entry name" value="Ubi_od_II"/>
    <property type="match status" value="1"/>
</dbReference>
<gene>
    <name evidence="19" type="ORF">UB32_01470</name>
</gene>
<evidence type="ECO:0000256" key="3">
    <source>
        <dbReference type="ARBA" id="ARBA00007866"/>
    </source>
</evidence>
<keyword evidence="11 16" id="KW-1133">Transmembrane helix</keyword>
<dbReference type="PROSITE" id="PS50857">
    <property type="entry name" value="COX2_CUA"/>
    <property type="match status" value="1"/>
</dbReference>
<organism evidence="19 20">
    <name type="scientific">Mesobacillus subterraneus</name>
    <dbReference type="NCBI Taxonomy" id="285983"/>
    <lineage>
        <taxon>Bacteria</taxon>
        <taxon>Bacillati</taxon>
        <taxon>Bacillota</taxon>
        <taxon>Bacilli</taxon>
        <taxon>Bacillales</taxon>
        <taxon>Bacillaceae</taxon>
        <taxon>Mesobacillus</taxon>
    </lineage>
</organism>
<dbReference type="GO" id="GO:0005507">
    <property type="term" value="F:copper ion binding"/>
    <property type="evidence" value="ECO:0007669"/>
    <property type="project" value="InterPro"/>
</dbReference>
<dbReference type="PANTHER" id="PTHR22888:SF18">
    <property type="entry name" value="CYTOCHROME BO(3) UBIQUINOL OXIDASE SUBUNIT 2"/>
    <property type="match status" value="1"/>
</dbReference>
<dbReference type="InterPro" id="IPR008972">
    <property type="entry name" value="Cupredoxin"/>
</dbReference>
<dbReference type="PANTHER" id="PTHR22888">
    <property type="entry name" value="CYTOCHROME C OXIDASE, SUBUNIT II"/>
    <property type="match status" value="1"/>
</dbReference>
<evidence type="ECO:0000256" key="15">
    <source>
        <dbReference type="SAM" id="MobiDB-lite"/>
    </source>
</evidence>
<evidence type="ECO:0000313" key="20">
    <source>
        <dbReference type="Proteomes" id="UP000032512"/>
    </source>
</evidence>
<dbReference type="Gene3D" id="1.10.287.90">
    <property type="match status" value="1"/>
</dbReference>
<evidence type="ECO:0000256" key="8">
    <source>
        <dbReference type="ARBA" id="ARBA00022692"/>
    </source>
</evidence>
<comment type="function">
    <text evidence="14">Catalyzes quinol oxidation with the concomitant reduction of oxygen to water. Subunit II transfers the electrons from a quinol to the binuclear center of the catalytic subunit I.</text>
</comment>
<dbReference type="CDD" id="cd04212">
    <property type="entry name" value="CuRO_UO_II"/>
    <property type="match status" value="1"/>
</dbReference>
<dbReference type="GO" id="GO:0042773">
    <property type="term" value="P:ATP synthesis coupled electron transport"/>
    <property type="evidence" value="ECO:0007669"/>
    <property type="project" value="TreeGrafter"/>
</dbReference>
<feature type="domain" description="Cytochrome oxidase subunit II transmembrane region profile" evidence="18">
    <location>
        <begin position="18"/>
        <end position="116"/>
    </location>
</feature>
<name>A0A0D6ZEG3_9BACI</name>
<evidence type="ECO:0000259" key="18">
    <source>
        <dbReference type="PROSITE" id="PS50999"/>
    </source>
</evidence>
<evidence type="ECO:0000256" key="14">
    <source>
        <dbReference type="PIRNR" id="PIRNR000292"/>
    </source>
</evidence>
<reference evidence="19 20" key="1">
    <citation type="submission" date="2015-01" db="EMBL/GenBank/DDBJ databases">
        <title>Draft genome sequences of the supercritical CO2 tolerant bacteria Bacillus subterraneus MITOT1 and Bacillus cereus MIT0214.</title>
        <authorList>
            <person name="Peet K.C."/>
            <person name="Thompson J.R."/>
        </authorList>
    </citation>
    <scope>NUCLEOTIDE SEQUENCE [LARGE SCALE GENOMIC DNA]</scope>
    <source>
        <strain evidence="19 20">MITOT1</strain>
    </source>
</reference>
<evidence type="ECO:0000256" key="2">
    <source>
        <dbReference type="ARBA" id="ARBA00004651"/>
    </source>
</evidence>
<keyword evidence="20" id="KW-1185">Reference proteome</keyword>
<feature type="compositionally biased region" description="Basic and acidic residues" evidence="15">
    <location>
        <begin position="275"/>
        <end position="297"/>
    </location>
</feature>
<dbReference type="Proteomes" id="UP000032512">
    <property type="component" value="Unassembled WGS sequence"/>
</dbReference>
<keyword evidence="9" id="KW-0732">Signal</keyword>
<dbReference type="GO" id="GO:0005886">
    <property type="term" value="C:plasma membrane"/>
    <property type="evidence" value="ECO:0007669"/>
    <property type="project" value="UniProtKB-SubCell"/>
</dbReference>
<keyword evidence="12 14" id="KW-0560">Oxidoreductase</keyword>
<dbReference type="SUPFAM" id="SSF49503">
    <property type="entry name" value="Cupredoxins"/>
    <property type="match status" value="1"/>
</dbReference>
<comment type="caution">
    <text evidence="19">The sequence shown here is derived from an EMBL/GenBank/DDBJ whole genome shotgun (WGS) entry which is preliminary data.</text>
</comment>
<feature type="transmembrane region" description="Helical" evidence="16">
    <location>
        <begin position="45"/>
        <end position="64"/>
    </location>
</feature>
<sequence>MKVKWLILTLIFGVFAMLSGCEPLTVLDPKGPQARTTADVIMISIWTMAFVVIVVFVLFIVMLVKYRASKQNENYEPPHIKGSKVIESIFVGVPIIIVIFLSVITVKSTYEVESTPKGFEKQEPLVIYASSSNWKWHFSYPEENIETVNYLFIPTNRPIEFRLYSFGPISSFWIPQLGGQKYAMSDMVNKLNLAADVPGEYSGRNASFTGAGFAEQTFNVTAMEQEEYKKWVDEIKATAEPMTAEKFDKLLEPAHLGQQTFTGTHLSFLPPPEGHQMKETSKEKENETMDQDKMDDM</sequence>
<dbReference type="PROSITE" id="PS51257">
    <property type="entry name" value="PROKAR_LIPOPROTEIN"/>
    <property type="match status" value="1"/>
</dbReference>
<dbReference type="AlphaFoldDB" id="A0A0D6ZEG3"/>
<dbReference type="InterPro" id="IPR006333">
    <property type="entry name" value="Cyt_o_ubiquinol_oxidase_su2"/>
</dbReference>
<evidence type="ECO:0000256" key="11">
    <source>
        <dbReference type="ARBA" id="ARBA00022989"/>
    </source>
</evidence>
<dbReference type="InterPro" id="IPR034227">
    <property type="entry name" value="CuRO_UO_II"/>
</dbReference>
<evidence type="ECO:0000256" key="9">
    <source>
        <dbReference type="ARBA" id="ARBA00022729"/>
    </source>
</evidence>
<dbReference type="PROSITE" id="PS50999">
    <property type="entry name" value="COX2_TM"/>
    <property type="match status" value="1"/>
</dbReference>
<dbReference type="SUPFAM" id="SSF81464">
    <property type="entry name" value="Cytochrome c oxidase subunit II-like, transmembrane region"/>
    <property type="match status" value="1"/>
</dbReference>
<keyword evidence="7 14" id="KW-0679">Respiratory chain</keyword>
<evidence type="ECO:0000256" key="16">
    <source>
        <dbReference type="SAM" id="Phobius"/>
    </source>
</evidence>
<comment type="subcellular location">
    <subcellularLocation>
        <location evidence="2">Cell membrane</location>
        <topology evidence="2">Multi-pass membrane protein</topology>
    </subcellularLocation>
</comment>
<dbReference type="InterPro" id="IPR011759">
    <property type="entry name" value="Cyt_c_oxidase_su2_TM_dom"/>
</dbReference>
<feature type="transmembrane region" description="Helical" evidence="16">
    <location>
        <begin position="85"/>
        <end position="106"/>
    </location>
</feature>
<dbReference type="RefSeq" id="WP_044390617.1">
    <property type="nucleotide sequence ID" value="NZ_JXIQ01000013.1"/>
</dbReference>
<dbReference type="NCBIfam" id="TIGR01432">
    <property type="entry name" value="QOXA"/>
    <property type="match status" value="1"/>
</dbReference>
<keyword evidence="8 16" id="KW-0812">Transmembrane</keyword>
<evidence type="ECO:0000256" key="12">
    <source>
        <dbReference type="ARBA" id="ARBA00023002"/>
    </source>
</evidence>
<evidence type="ECO:0000256" key="1">
    <source>
        <dbReference type="ARBA" id="ARBA00000725"/>
    </source>
</evidence>
<feature type="domain" description="Cytochrome oxidase subunit II copper A binding" evidence="17">
    <location>
        <begin position="122"/>
        <end position="234"/>
    </location>
</feature>
<keyword evidence="5 14" id="KW-0813">Transport</keyword>
<evidence type="ECO:0000313" key="19">
    <source>
        <dbReference type="EMBL" id="KIY23675.1"/>
    </source>
</evidence>
<dbReference type="InterPro" id="IPR036257">
    <property type="entry name" value="Cyt_c_oxidase_su2_TM_sf"/>
</dbReference>
<accession>A0A0D6ZEG3</accession>
<dbReference type="EMBL" id="JXIQ01000013">
    <property type="protein sequence ID" value="KIY23675.1"/>
    <property type="molecule type" value="Genomic_DNA"/>
</dbReference>
<dbReference type="GO" id="GO:0004129">
    <property type="term" value="F:cytochrome-c oxidase activity"/>
    <property type="evidence" value="ECO:0007669"/>
    <property type="project" value="UniProtKB-UniRule"/>
</dbReference>
<evidence type="ECO:0000256" key="10">
    <source>
        <dbReference type="ARBA" id="ARBA00022982"/>
    </source>
</evidence>
<keyword evidence="10 14" id="KW-0249">Electron transport</keyword>